<dbReference type="NCBIfam" id="TIGR02420">
    <property type="entry name" value="dksA"/>
    <property type="match status" value="1"/>
</dbReference>
<keyword evidence="3 5" id="KW-0863">Zinc-finger</keyword>
<evidence type="ECO:0000256" key="6">
    <source>
        <dbReference type="PROSITE-ProRule" id="PRU00510"/>
    </source>
</evidence>
<evidence type="ECO:0000259" key="7">
    <source>
        <dbReference type="Pfam" id="PF01258"/>
    </source>
</evidence>
<dbReference type="Pfam" id="PF21157">
    <property type="entry name" value="DksA_N"/>
    <property type="match status" value="1"/>
</dbReference>
<dbReference type="GO" id="GO:0005737">
    <property type="term" value="C:cytoplasm"/>
    <property type="evidence" value="ECO:0007669"/>
    <property type="project" value="UniProtKB-SubCell"/>
</dbReference>
<dbReference type="InterPro" id="IPR048489">
    <property type="entry name" value="DksA_N"/>
</dbReference>
<evidence type="ECO:0000256" key="3">
    <source>
        <dbReference type="ARBA" id="ARBA00022771"/>
    </source>
</evidence>
<feature type="domain" description="DnaK suppressor protein DksA N-terminal" evidence="8">
    <location>
        <begin position="32"/>
        <end position="101"/>
    </location>
</feature>
<dbReference type="PROSITE" id="PS51128">
    <property type="entry name" value="ZF_DKSA_2"/>
    <property type="match status" value="1"/>
</dbReference>
<name>A0A4R6DFR6_9RHOO</name>
<keyword evidence="2 5" id="KW-0479">Metal-binding</keyword>
<sequence length="146" mass="16891">MNQVVKNHVSPAPPSIEELMEAPEEDYMSDRQLLFFQNRLNQERDALLESAHETTLHLKDNALNADPSDRATQEEDYTLELRVRDRERKQLQRIEQALARIQNGTYGWCEETGEPIGIPRLLARPTTTFSLEAQEHHEARKKRNGG</sequence>
<dbReference type="PROSITE" id="PS01102">
    <property type="entry name" value="ZF_DKSA_1"/>
    <property type="match status" value="1"/>
</dbReference>
<keyword evidence="10" id="KW-1185">Reference proteome</keyword>
<dbReference type="InterPro" id="IPR012784">
    <property type="entry name" value="DksA_RNA_pol-bd"/>
</dbReference>
<evidence type="ECO:0000313" key="10">
    <source>
        <dbReference type="Proteomes" id="UP000295129"/>
    </source>
</evidence>
<dbReference type="Gene3D" id="1.20.120.910">
    <property type="entry name" value="DksA, coiled-coil domain"/>
    <property type="match status" value="1"/>
</dbReference>
<comment type="caution">
    <text evidence="5">Lacks conserved residue(s) required for the propagation of feature annotation.</text>
</comment>
<comment type="subunit">
    <text evidence="5">Interacts directly with the RNA polymerase.</text>
</comment>
<comment type="subcellular location">
    <subcellularLocation>
        <location evidence="5">Cytoplasm</location>
    </subcellularLocation>
</comment>
<dbReference type="PANTHER" id="PTHR33823">
    <property type="entry name" value="RNA POLYMERASE-BINDING TRANSCRIPTION FACTOR DKSA-RELATED"/>
    <property type="match status" value="1"/>
</dbReference>
<dbReference type="AlphaFoldDB" id="A0A4R6DFR6"/>
<evidence type="ECO:0000256" key="4">
    <source>
        <dbReference type="ARBA" id="ARBA00022833"/>
    </source>
</evidence>
<dbReference type="OrthoDB" id="9803742at2"/>
<gene>
    <name evidence="5" type="primary">dksA</name>
    <name evidence="9" type="ORF">C7389_1414</name>
</gene>
<evidence type="ECO:0000256" key="1">
    <source>
        <dbReference type="ARBA" id="ARBA00022490"/>
    </source>
</evidence>
<organism evidence="9 10">
    <name type="scientific">Azoarcus indigens</name>
    <dbReference type="NCBI Taxonomy" id="29545"/>
    <lineage>
        <taxon>Bacteria</taxon>
        <taxon>Pseudomonadati</taxon>
        <taxon>Pseudomonadota</taxon>
        <taxon>Betaproteobacteria</taxon>
        <taxon>Rhodocyclales</taxon>
        <taxon>Zoogloeaceae</taxon>
        <taxon>Azoarcus</taxon>
    </lineage>
</organism>
<feature type="domain" description="Zinc finger DksA/TraR C4-type" evidence="7">
    <location>
        <begin position="104"/>
        <end position="138"/>
    </location>
</feature>
<reference evidence="9 10" key="1">
    <citation type="submission" date="2019-03" db="EMBL/GenBank/DDBJ databases">
        <title>Genomic Encyclopedia of Type Strains, Phase IV (KMG-IV): sequencing the most valuable type-strain genomes for metagenomic binning, comparative biology and taxonomic classification.</title>
        <authorList>
            <person name="Goeker M."/>
        </authorList>
    </citation>
    <scope>NUCLEOTIDE SEQUENCE [LARGE SCALE GENOMIC DNA]</scope>
    <source>
        <strain evidence="9 10">DSM 12121</strain>
    </source>
</reference>
<dbReference type="RefSeq" id="WP_133595227.1">
    <property type="nucleotide sequence ID" value="NZ_SNVV01000041.1"/>
</dbReference>
<dbReference type="InterPro" id="IPR020458">
    <property type="entry name" value="Znf_DskA_TraR_CS"/>
</dbReference>
<dbReference type="SUPFAM" id="SSF109635">
    <property type="entry name" value="DnaK suppressor protein DksA, alpha-hairpin domain"/>
    <property type="match status" value="1"/>
</dbReference>
<dbReference type="HAMAP" id="MF_00926">
    <property type="entry name" value="DksA"/>
    <property type="match status" value="1"/>
</dbReference>
<comment type="similarity">
    <text evidence="5">Belongs to the DksA family.</text>
</comment>
<keyword evidence="1 5" id="KW-0963">Cytoplasm</keyword>
<dbReference type="GO" id="GO:0010468">
    <property type="term" value="P:regulation of gene expression"/>
    <property type="evidence" value="ECO:0007669"/>
    <property type="project" value="UniProtKB-UniRule"/>
</dbReference>
<accession>A0A4R6DFR6</accession>
<feature type="zinc finger region" description="dksA C4-type" evidence="6">
    <location>
        <begin position="109"/>
        <end position="133"/>
    </location>
</feature>
<dbReference type="PANTHER" id="PTHR33823:SF2">
    <property type="entry name" value="RNA POLYMERASE-BINDING TRANSCRIPTION FACTOR DKSA"/>
    <property type="match status" value="1"/>
</dbReference>
<dbReference type="InterPro" id="IPR000962">
    <property type="entry name" value="Znf_DskA_TraR"/>
</dbReference>
<dbReference type="GO" id="GO:0008270">
    <property type="term" value="F:zinc ion binding"/>
    <property type="evidence" value="ECO:0007669"/>
    <property type="project" value="UniProtKB-UniRule"/>
</dbReference>
<proteinExistence type="inferred from homology"/>
<dbReference type="SUPFAM" id="SSF57716">
    <property type="entry name" value="Glucocorticoid receptor-like (DNA-binding domain)"/>
    <property type="match status" value="1"/>
</dbReference>
<dbReference type="Proteomes" id="UP000295129">
    <property type="component" value="Unassembled WGS sequence"/>
</dbReference>
<dbReference type="InterPro" id="IPR037187">
    <property type="entry name" value="DnaK_N"/>
</dbReference>
<evidence type="ECO:0000259" key="8">
    <source>
        <dbReference type="Pfam" id="PF21157"/>
    </source>
</evidence>
<dbReference type="Pfam" id="PF01258">
    <property type="entry name" value="zf-dskA_traR"/>
    <property type="match status" value="1"/>
</dbReference>
<evidence type="ECO:0000256" key="5">
    <source>
        <dbReference type="HAMAP-Rule" id="MF_00926"/>
    </source>
</evidence>
<protein>
    <recommendedName>
        <fullName evidence="5">RNA polymerase-binding transcription factor DksA</fullName>
    </recommendedName>
</protein>
<evidence type="ECO:0000313" key="9">
    <source>
        <dbReference type="EMBL" id="TDN43320.1"/>
    </source>
</evidence>
<dbReference type="EMBL" id="SNVV01000041">
    <property type="protein sequence ID" value="TDN43320.1"/>
    <property type="molecule type" value="Genomic_DNA"/>
</dbReference>
<comment type="function">
    <text evidence="5">Transcription factor that acts by binding directly to the RNA polymerase (RNAP). Required for negative regulation of rRNA expression and positive regulation of several amino acid biosynthesis promoters.</text>
</comment>
<comment type="caution">
    <text evidence="9">The sequence shown here is derived from an EMBL/GenBank/DDBJ whole genome shotgun (WGS) entry which is preliminary data.</text>
</comment>
<evidence type="ECO:0000256" key="2">
    <source>
        <dbReference type="ARBA" id="ARBA00022723"/>
    </source>
</evidence>
<keyword evidence="4 5" id="KW-0862">Zinc</keyword>